<dbReference type="InterPro" id="IPR029063">
    <property type="entry name" value="SAM-dependent_MTases_sf"/>
</dbReference>
<dbReference type="Proteomes" id="UP001169242">
    <property type="component" value="Unassembled WGS sequence"/>
</dbReference>
<accession>A0AA42IZH4</accession>
<gene>
    <name evidence="2" type="ORF">PBV87_01635</name>
</gene>
<protein>
    <submittedName>
        <fullName evidence="2">Class I SAM-dependent methyltransferase</fullName>
    </submittedName>
</protein>
<dbReference type="GO" id="GO:0008168">
    <property type="term" value="F:methyltransferase activity"/>
    <property type="evidence" value="ECO:0007669"/>
    <property type="project" value="UniProtKB-KW"/>
</dbReference>
<evidence type="ECO:0000313" key="3">
    <source>
        <dbReference type="Proteomes" id="UP001169242"/>
    </source>
</evidence>
<sequence>MSYLFKNYAGIYDSFMKRFRLDTNEEILKHLGTVKGKKILDIGGGTGTLANLLQHKGADVTLVDPCQEMINQASRKNKHIHIYANTLQDLEGILKKNTFDRVILRDALHHIKNPEEIIALSREYLQAGGEILIWEFNGKQCIAKIIWCFELLCFEKCHRFSKDGLRKLCEKYFDEINFIAPSSFEMLYQGKKREQI</sequence>
<dbReference type="RefSeq" id="WP_271010910.1">
    <property type="nucleotide sequence ID" value="NZ_JAQIFT010000010.1"/>
</dbReference>
<comment type="caution">
    <text evidence="2">The sequence shown here is derived from an EMBL/GenBank/DDBJ whole genome shotgun (WGS) entry which is preliminary data.</text>
</comment>
<dbReference type="SUPFAM" id="SSF53335">
    <property type="entry name" value="S-adenosyl-L-methionine-dependent methyltransferases"/>
    <property type="match status" value="1"/>
</dbReference>
<proteinExistence type="predicted"/>
<dbReference type="GO" id="GO:0032259">
    <property type="term" value="P:methylation"/>
    <property type="evidence" value="ECO:0007669"/>
    <property type="project" value="UniProtKB-KW"/>
</dbReference>
<evidence type="ECO:0000256" key="1">
    <source>
        <dbReference type="ARBA" id="ARBA00022679"/>
    </source>
</evidence>
<organism evidence="2 3">
    <name type="scientific">Holtiella tumoricola</name>
    <dbReference type="NCBI Taxonomy" id="3018743"/>
    <lineage>
        <taxon>Bacteria</taxon>
        <taxon>Bacillati</taxon>
        <taxon>Bacillota</taxon>
        <taxon>Clostridia</taxon>
        <taxon>Lachnospirales</taxon>
        <taxon>Cellulosilyticaceae</taxon>
        <taxon>Holtiella</taxon>
    </lineage>
</organism>
<dbReference type="Pfam" id="PF13489">
    <property type="entry name" value="Methyltransf_23"/>
    <property type="match status" value="1"/>
</dbReference>
<keyword evidence="2" id="KW-0489">Methyltransferase</keyword>
<dbReference type="EMBL" id="JAQIFT010000010">
    <property type="protein sequence ID" value="MDA3730216.1"/>
    <property type="molecule type" value="Genomic_DNA"/>
</dbReference>
<evidence type="ECO:0000313" key="2">
    <source>
        <dbReference type="EMBL" id="MDA3730216.1"/>
    </source>
</evidence>
<dbReference type="PANTHER" id="PTHR43861">
    <property type="entry name" value="TRANS-ACONITATE 2-METHYLTRANSFERASE-RELATED"/>
    <property type="match status" value="1"/>
</dbReference>
<dbReference type="CDD" id="cd02440">
    <property type="entry name" value="AdoMet_MTases"/>
    <property type="match status" value="1"/>
</dbReference>
<reference evidence="2" key="1">
    <citation type="journal article" date="2023" name="Int. J. Syst. Evol. Microbiol.">
        <title>&lt;i&gt;Holtiella tumoricola&lt;/i&gt; gen. nov. sp. nov., isolated from a human clinical sample.</title>
        <authorList>
            <person name="Allen-Vercoe E."/>
            <person name="Daigneault M.C."/>
            <person name="Vancuren S.J."/>
            <person name="Cochrane K."/>
            <person name="O'Neal L.L."/>
            <person name="Sankaranarayanan K."/>
            <person name="Lawson P.A."/>
        </authorList>
    </citation>
    <scope>NUCLEOTIDE SEQUENCE</scope>
    <source>
        <strain evidence="2">CC70A</strain>
    </source>
</reference>
<dbReference type="Gene3D" id="3.40.50.150">
    <property type="entry name" value="Vaccinia Virus protein VP39"/>
    <property type="match status" value="1"/>
</dbReference>
<keyword evidence="3" id="KW-1185">Reference proteome</keyword>
<name>A0AA42IZH4_9FIRM</name>
<dbReference type="AlphaFoldDB" id="A0AA42IZH4"/>
<keyword evidence="1" id="KW-0808">Transferase</keyword>
<dbReference type="PANTHER" id="PTHR43861:SF3">
    <property type="entry name" value="PUTATIVE (AFU_ORTHOLOGUE AFUA_2G14390)-RELATED"/>
    <property type="match status" value="1"/>
</dbReference>